<feature type="domain" description="ATP-grasp" evidence="2">
    <location>
        <begin position="66"/>
        <end position="325"/>
    </location>
</feature>
<dbReference type="Proteomes" id="UP000252085">
    <property type="component" value="Unassembled WGS sequence"/>
</dbReference>
<sequence length="336" mass="38222">MKTPFVTSIIQKIAEEIGAVVLVDPECDFMGLITFKNGNKTFFRNTRFSINSLGSVAIAKDKAVSNFFLNKFGYKVTEGKTFFSNELCEEIANARNIDAGFYYAKELGFPVIVKPINLSQGMFVTKVHNKQEYYQVAKKILQKISGFMVERFYSGNDYRIVVLDDKVVSAYQRIPLFIIGDGQSTVLQLMQQKQETFIKNGRKEIIDFEDYRIKKNLQRRKLNFSNVIPNNNIVYLLDNANLSTGGEAIDFTDNIHPDFKKLAVNITKDMELRLSGVDILASDITSPMGDYTIIEVNGAPSLTHYASFGEVQTKRVENLYLQVLKVLENENNRVNY</sequence>
<evidence type="ECO:0000256" key="1">
    <source>
        <dbReference type="PROSITE-ProRule" id="PRU00409"/>
    </source>
</evidence>
<keyword evidence="1" id="KW-0547">Nucleotide-binding</keyword>
<dbReference type="Gene3D" id="3.30.470.20">
    <property type="entry name" value="ATP-grasp fold, B domain"/>
    <property type="match status" value="1"/>
</dbReference>
<dbReference type="PROSITE" id="PS50975">
    <property type="entry name" value="ATP_GRASP"/>
    <property type="match status" value="1"/>
</dbReference>
<dbReference type="Gene3D" id="3.30.1490.20">
    <property type="entry name" value="ATP-grasp fold, A domain"/>
    <property type="match status" value="1"/>
</dbReference>
<dbReference type="Pfam" id="PF08443">
    <property type="entry name" value="RimK"/>
    <property type="match status" value="2"/>
</dbReference>
<dbReference type="GO" id="GO:0005524">
    <property type="term" value="F:ATP binding"/>
    <property type="evidence" value="ECO:0007669"/>
    <property type="project" value="UniProtKB-UniRule"/>
</dbReference>
<evidence type="ECO:0000313" key="3">
    <source>
        <dbReference type="EMBL" id="RCJ33847.1"/>
    </source>
</evidence>
<keyword evidence="1" id="KW-0067">ATP-binding</keyword>
<dbReference type="InterPro" id="IPR013651">
    <property type="entry name" value="ATP-grasp_RimK-type"/>
</dbReference>
<dbReference type="PANTHER" id="PTHR21621:SF0">
    <property type="entry name" value="BETA-CITRYLGLUTAMATE SYNTHASE B-RELATED"/>
    <property type="match status" value="1"/>
</dbReference>
<dbReference type="GO" id="GO:0018169">
    <property type="term" value="F:ribosomal S6-glutamic acid ligase activity"/>
    <property type="evidence" value="ECO:0007669"/>
    <property type="project" value="TreeGrafter"/>
</dbReference>
<dbReference type="PANTHER" id="PTHR21621">
    <property type="entry name" value="RIBOSOMAL PROTEIN S6 MODIFICATION PROTEIN"/>
    <property type="match status" value="1"/>
</dbReference>
<protein>
    <submittedName>
        <fullName evidence="3">Cyanophycin synthetase</fullName>
    </submittedName>
</protein>
<name>A0A367RBE4_NOSPU</name>
<accession>A0A367RBE4</accession>
<gene>
    <name evidence="3" type="ORF">A6769_24265</name>
</gene>
<dbReference type="AlphaFoldDB" id="A0A367RBE4"/>
<evidence type="ECO:0000259" key="2">
    <source>
        <dbReference type="PROSITE" id="PS50975"/>
    </source>
</evidence>
<dbReference type="EMBL" id="LXQE01000158">
    <property type="protein sequence ID" value="RCJ33847.1"/>
    <property type="molecule type" value="Genomic_DNA"/>
</dbReference>
<dbReference type="GO" id="GO:0009432">
    <property type="term" value="P:SOS response"/>
    <property type="evidence" value="ECO:0007669"/>
    <property type="project" value="TreeGrafter"/>
</dbReference>
<organism evidence="3 4">
    <name type="scientific">Nostoc punctiforme NIES-2108</name>
    <dbReference type="NCBI Taxonomy" id="1356359"/>
    <lineage>
        <taxon>Bacteria</taxon>
        <taxon>Bacillati</taxon>
        <taxon>Cyanobacteriota</taxon>
        <taxon>Cyanophyceae</taxon>
        <taxon>Nostocales</taxon>
        <taxon>Nostocaceae</taxon>
        <taxon>Nostoc</taxon>
    </lineage>
</organism>
<dbReference type="GO" id="GO:0005737">
    <property type="term" value="C:cytoplasm"/>
    <property type="evidence" value="ECO:0007669"/>
    <property type="project" value="TreeGrafter"/>
</dbReference>
<comment type="caution">
    <text evidence="3">The sequence shown here is derived from an EMBL/GenBank/DDBJ whole genome shotgun (WGS) entry which is preliminary data.</text>
</comment>
<reference evidence="4" key="1">
    <citation type="submission" date="2016-04" db="EMBL/GenBank/DDBJ databases">
        <authorList>
            <person name="Tabuchi Yagui T.R."/>
        </authorList>
    </citation>
    <scope>NUCLEOTIDE SEQUENCE [LARGE SCALE GENOMIC DNA]</scope>
</reference>
<dbReference type="InterPro" id="IPR013815">
    <property type="entry name" value="ATP_grasp_subdomain_1"/>
</dbReference>
<dbReference type="InterPro" id="IPR011761">
    <property type="entry name" value="ATP-grasp"/>
</dbReference>
<dbReference type="GO" id="GO:0046872">
    <property type="term" value="F:metal ion binding"/>
    <property type="evidence" value="ECO:0007669"/>
    <property type="project" value="InterPro"/>
</dbReference>
<proteinExistence type="predicted"/>
<dbReference type="SUPFAM" id="SSF56059">
    <property type="entry name" value="Glutathione synthetase ATP-binding domain-like"/>
    <property type="match status" value="1"/>
</dbReference>
<evidence type="ECO:0000313" key="4">
    <source>
        <dbReference type="Proteomes" id="UP000252085"/>
    </source>
</evidence>